<name>A0A8J8P3K5_HALGN</name>
<keyword evidence="3" id="KW-1185">Reference proteome</keyword>
<proteinExistence type="predicted"/>
<feature type="compositionally biased region" description="Basic and acidic residues" evidence="1">
    <location>
        <begin position="276"/>
        <end position="301"/>
    </location>
</feature>
<evidence type="ECO:0000313" key="3">
    <source>
        <dbReference type="Proteomes" id="UP000785679"/>
    </source>
</evidence>
<organism evidence="2 3">
    <name type="scientific">Halteria grandinella</name>
    <dbReference type="NCBI Taxonomy" id="5974"/>
    <lineage>
        <taxon>Eukaryota</taxon>
        <taxon>Sar</taxon>
        <taxon>Alveolata</taxon>
        <taxon>Ciliophora</taxon>
        <taxon>Intramacronucleata</taxon>
        <taxon>Spirotrichea</taxon>
        <taxon>Stichotrichia</taxon>
        <taxon>Sporadotrichida</taxon>
        <taxon>Halteriidae</taxon>
        <taxon>Halteria</taxon>
    </lineage>
</organism>
<gene>
    <name evidence="2" type="ORF">FGO68_gene15</name>
</gene>
<feature type="region of interest" description="Disordered" evidence="1">
    <location>
        <begin position="275"/>
        <end position="319"/>
    </location>
</feature>
<accession>A0A8J8P3K5</accession>
<dbReference type="AlphaFoldDB" id="A0A8J8P3K5"/>
<sequence>MALNYLDQQQPNQNYRPQKPLTPSVQILGLNNGGGSALNPAPHGGVSINRTFTSKKTNGANVQPAAVFNLSQGTGEIFFDKRPNGTMGAQSASVLLLQPPPQQNKSNKYAYHDVNRDIQIDEVTGADEQTSMPTQEIKYSRRQIPFFFSEGIRTDGQGNTLCQDPLEYLQGDMTPLASECLLEFQATPKSTAKGGLYNMQNTPPPPISIGGASPINGVQYGMGTIDANDKTTLDYMNNNDFTLIHADGQGGGMSSLDAGAAGGGNILGTLMTQHNQEGDKQEQNEGHYEDQNGDEDQRGQHGENGGAAEEQDVRRDRNGNRIILTHNFDLPKRRSKHKIVFRDEFIEGQSIADVNLVESYKKYNSMMLEDDPVCACNCHIF</sequence>
<feature type="region of interest" description="Disordered" evidence="1">
    <location>
        <begin position="1"/>
        <end position="23"/>
    </location>
</feature>
<protein>
    <submittedName>
        <fullName evidence="2">Uncharacterized protein</fullName>
    </submittedName>
</protein>
<evidence type="ECO:0000256" key="1">
    <source>
        <dbReference type="SAM" id="MobiDB-lite"/>
    </source>
</evidence>
<comment type="caution">
    <text evidence="2">The sequence shown here is derived from an EMBL/GenBank/DDBJ whole genome shotgun (WGS) entry which is preliminary data.</text>
</comment>
<dbReference type="OrthoDB" id="282617at2759"/>
<evidence type="ECO:0000313" key="2">
    <source>
        <dbReference type="EMBL" id="TNV85210.1"/>
    </source>
</evidence>
<dbReference type="Proteomes" id="UP000785679">
    <property type="component" value="Unassembled WGS sequence"/>
</dbReference>
<dbReference type="EMBL" id="RRYP01002037">
    <property type="protein sequence ID" value="TNV85210.1"/>
    <property type="molecule type" value="Genomic_DNA"/>
</dbReference>
<reference evidence="2" key="1">
    <citation type="submission" date="2019-06" db="EMBL/GenBank/DDBJ databases">
        <authorList>
            <person name="Zheng W."/>
        </authorList>
    </citation>
    <scope>NUCLEOTIDE SEQUENCE</scope>
    <source>
        <strain evidence="2">QDHG01</strain>
    </source>
</reference>